<accession>B1Y6W4</accession>
<dbReference type="InterPro" id="IPR017932">
    <property type="entry name" value="GATase_2_dom"/>
</dbReference>
<evidence type="ECO:0000259" key="3">
    <source>
        <dbReference type="PROSITE" id="PS51278"/>
    </source>
</evidence>
<dbReference type="OrthoDB" id="9763290at2"/>
<dbReference type="InterPro" id="IPR029055">
    <property type="entry name" value="Ntn_hydrolases_N"/>
</dbReference>
<organism evidence="4 5">
    <name type="scientific">Leptothrix cholodnii (strain ATCC 51168 / LMG 8142 / SP-6)</name>
    <name type="common">Leptothrix discophora (strain SP-6)</name>
    <dbReference type="NCBI Taxonomy" id="395495"/>
    <lineage>
        <taxon>Bacteria</taxon>
        <taxon>Pseudomonadati</taxon>
        <taxon>Pseudomonadota</taxon>
        <taxon>Betaproteobacteria</taxon>
        <taxon>Burkholderiales</taxon>
        <taxon>Sphaerotilaceae</taxon>
        <taxon>Leptothrix</taxon>
    </lineage>
</organism>
<dbReference type="STRING" id="395495.Lcho_0167"/>
<dbReference type="AlphaFoldDB" id="B1Y6W4"/>
<evidence type="ECO:0000313" key="5">
    <source>
        <dbReference type="Proteomes" id="UP000001693"/>
    </source>
</evidence>
<dbReference type="HOGENOM" id="CLU_077077_0_0_4"/>
<dbReference type="RefSeq" id="WP_012345204.1">
    <property type="nucleotide sequence ID" value="NC_010524.1"/>
</dbReference>
<evidence type="ECO:0000313" key="4">
    <source>
        <dbReference type="EMBL" id="ACB32442.1"/>
    </source>
</evidence>
<evidence type="ECO:0000256" key="1">
    <source>
        <dbReference type="ARBA" id="ARBA00022679"/>
    </source>
</evidence>
<dbReference type="Gene3D" id="3.60.20.10">
    <property type="entry name" value="Glutamine Phosphoribosylpyrophosphate, subunit 1, domain 1"/>
    <property type="match status" value="1"/>
</dbReference>
<protein>
    <submittedName>
        <fullName evidence="4">Glutamine amidotransferase class-II</fullName>
    </submittedName>
</protein>
<dbReference type="KEGG" id="lch:Lcho_0167"/>
<dbReference type="GO" id="GO:0016740">
    <property type="term" value="F:transferase activity"/>
    <property type="evidence" value="ECO:0007669"/>
    <property type="project" value="UniProtKB-KW"/>
</dbReference>
<feature type="domain" description="Glutamine amidotransferase type-2" evidence="3">
    <location>
        <begin position="2"/>
        <end position="302"/>
    </location>
</feature>
<reference evidence="4 5" key="1">
    <citation type="submission" date="2008-03" db="EMBL/GenBank/DDBJ databases">
        <title>Complete sequence of Leptothrix cholodnii SP-6.</title>
        <authorList>
            <consortium name="US DOE Joint Genome Institute"/>
            <person name="Copeland A."/>
            <person name="Lucas S."/>
            <person name="Lapidus A."/>
            <person name="Glavina del Rio T."/>
            <person name="Dalin E."/>
            <person name="Tice H."/>
            <person name="Bruce D."/>
            <person name="Goodwin L."/>
            <person name="Pitluck S."/>
            <person name="Chertkov O."/>
            <person name="Brettin T."/>
            <person name="Detter J.C."/>
            <person name="Han C."/>
            <person name="Kuske C.R."/>
            <person name="Schmutz J."/>
            <person name="Larimer F."/>
            <person name="Land M."/>
            <person name="Hauser L."/>
            <person name="Kyrpides N."/>
            <person name="Lykidis A."/>
            <person name="Emerson D."/>
            <person name="Richardson P."/>
        </authorList>
    </citation>
    <scope>NUCLEOTIDE SEQUENCE [LARGE SCALE GENOMIC DNA]</scope>
    <source>
        <strain evidence="5">ATCC 51168 / LMG 8142 / SP-6</strain>
    </source>
</reference>
<proteinExistence type="predicted"/>
<gene>
    <name evidence="4" type="ordered locus">Lcho_0167</name>
</gene>
<keyword evidence="1 4" id="KW-0808">Transferase</keyword>
<evidence type="ECO:0000256" key="2">
    <source>
        <dbReference type="ARBA" id="ARBA00022962"/>
    </source>
</evidence>
<keyword evidence="5" id="KW-1185">Reference proteome</keyword>
<dbReference type="eggNOG" id="COG0034">
    <property type="taxonomic scope" value="Bacteria"/>
</dbReference>
<dbReference type="SUPFAM" id="SSF56235">
    <property type="entry name" value="N-terminal nucleophile aminohydrolases (Ntn hydrolases)"/>
    <property type="match status" value="1"/>
</dbReference>
<name>B1Y6W4_LEPCP</name>
<dbReference type="Pfam" id="PF13522">
    <property type="entry name" value="GATase_6"/>
    <property type="match status" value="1"/>
</dbReference>
<keyword evidence="2 4" id="KW-0315">Glutamine amidotransferase</keyword>
<dbReference type="Proteomes" id="UP000001693">
    <property type="component" value="Chromosome"/>
</dbReference>
<dbReference type="EMBL" id="CP001013">
    <property type="protein sequence ID" value="ACB32442.1"/>
    <property type="molecule type" value="Genomic_DNA"/>
</dbReference>
<dbReference type="PROSITE" id="PS51278">
    <property type="entry name" value="GATASE_TYPE_2"/>
    <property type="match status" value="1"/>
</dbReference>
<dbReference type="PANTHER" id="PTHR11907">
    <property type="entry name" value="AMIDOPHOSPHORIBOSYLTRANSFERASE"/>
    <property type="match status" value="1"/>
</dbReference>
<sequence>MCGIVGLLLKKPALHGHLGELMVPMLIGMTERGPDSAGMAVFTQPLAESRRKISVYSGMTEAAAAYDWNGLLAALNGALKVDARITIKGNHAIFAFEGPAEPVKAFVKAHDAKLHLLSTGRSIDLYKDIGTPAQVAARYDFSKLVGSHLVGHTRMATESAVTPDRAHPFTAGEDFCLVHNGSLSNPNGVRRMLEPRGIKFETDNDTEAACRFLEWRLREGDDLHAALQKGFEALDGFYTFLMGTATELALIRDPFACKPAVVAETDDYVAIASEFRSLAHLPDIKHAKVFEPAPEEMYVWKI</sequence>